<comment type="caution">
    <text evidence="1">The sequence shown here is derived from an EMBL/GenBank/DDBJ whole genome shotgun (WGS) entry which is preliminary data.</text>
</comment>
<evidence type="ECO:0000313" key="1">
    <source>
        <dbReference type="EMBL" id="KAF5947125.1"/>
    </source>
</evidence>
<organism evidence="1 2">
    <name type="scientific">Camellia sinensis</name>
    <name type="common">Tea plant</name>
    <name type="synonym">Thea sinensis</name>
    <dbReference type="NCBI Taxonomy" id="4442"/>
    <lineage>
        <taxon>Eukaryota</taxon>
        <taxon>Viridiplantae</taxon>
        <taxon>Streptophyta</taxon>
        <taxon>Embryophyta</taxon>
        <taxon>Tracheophyta</taxon>
        <taxon>Spermatophyta</taxon>
        <taxon>Magnoliopsida</taxon>
        <taxon>eudicotyledons</taxon>
        <taxon>Gunneridae</taxon>
        <taxon>Pentapetalae</taxon>
        <taxon>asterids</taxon>
        <taxon>Ericales</taxon>
        <taxon>Theaceae</taxon>
        <taxon>Camellia</taxon>
    </lineage>
</organism>
<reference evidence="2" key="1">
    <citation type="journal article" date="2020" name="Nat. Commun.">
        <title>Genome assembly of wild tea tree DASZ reveals pedigree and selection history of tea varieties.</title>
        <authorList>
            <person name="Zhang W."/>
            <person name="Zhang Y."/>
            <person name="Qiu H."/>
            <person name="Guo Y."/>
            <person name="Wan H."/>
            <person name="Zhang X."/>
            <person name="Scossa F."/>
            <person name="Alseekh S."/>
            <person name="Zhang Q."/>
            <person name="Wang P."/>
            <person name="Xu L."/>
            <person name="Schmidt M.H."/>
            <person name="Jia X."/>
            <person name="Li D."/>
            <person name="Zhu A."/>
            <person name="Guo F."/>
            <person name="Chen W."/>
            <person name="Ni D."/>
            <person name="Usadel B."/>
            <person name="Fernie A.R."/>
            <person name="Wen W."/>
        </authorList>
    </citation>
    <scope>NUCLEOTIDE SEQUENCE [LARGE SCALE GENOMIC DNA]</scope>
    <source>
        <strain evidence="2">cv. G240</strain>
    </source>
</reference>
<dbReference type="Proteomes" id="UP000593564">
    <property type="component" value="Unassembled WGS sequence"/>
</dbReference>
<sequence length="50" mass="5529">MRTPAVGDLMVNFTRPNLGYTESKIQQHQQGLCLGASSNNRTLFADVNFS</sequence>
<dbReference type="AlphaFoldDB" id="A0A7J7H3K7"/>
<name>A0A7J7H3K7_CAMSI</name>
<reference evidence="1 2" key="2">
    <citation type="submission" date="2020-07" db="EMBL/GenBank/DDBJ databases">
        <title>Genome assembly of wild tea tree DASZ reveals pedigree and selection history of tea varieties.</title>
        <authorList>
            <person name="Zhang W."/>
        </authorList>
    </citation>
    <scope>NUCLEOTIDE SEQUENCE [LARGE SCALE GENOMIC DNA]</scope>
    <source>
        <strain evidence="2">cv. G240</strain>
        <tissue evidence="1">Leaf</tissue>
    </source>
</reference>
<keyword evidence="2" id="KW-1185">Reference proteome</keyword>
<evidence type="ECO:0000313" key="2">
    <source>
        <dbReference type="Proteomes" id="UP000593564"/>
    </source>
</evidence>
<gene>
    <name evidence="1" type="ORF">HYC85_017353</name>
</gene>
<dbReference type="EMBL" id="JACBKZ010000007">
    <property type="protein sequence ID" value="KAF5947125.1"/>
    <property type="molecule type" value="Genomic_DNA"/>
</dbReference>
<accession>A0A7J7H3K7</accession>
<protein>
    <submittedName>
        <fullName evidence="1">Uncharacterized protein</fullName>
    </submittedName>
</protein>
<proteinExistence type="predicted"/>